<comment type="similarity">
    <text evidence="1 5">Belongs to the metallo-dependent hydrolases superfamily. NagA family.</text>
</comment>
<dbReference type="PANTHER" id="PTHR11113:SF14">
    <property type="entry name" value="N-ACETYLGLUCOSAMINE-6-PHOSPHATE DEACETYLASE"/>
    <property type="match status" value="1"/>
</dbReference>
<feature type="domain" description="Amidohydrolase-related" evidence="9">
    <location>
        <begin position="50"/>
        <end position="388"/>
    </location>
</feature>
<proteinExistence type="inferred from homology"/>
<keyword evidence="11" id="KW-1185">Reference proteome</keyword>
<dbReference type="InterPro" id="IPR006680">
    <property type="entry name" value="Amidohydro-rel"/>
</dbReference>
<feature type="binding site" evidence="7">
    <location>
        <position position="255"/>
    </location>
    <ligand>
        <name>substrate</name>
    </ligand>
</feature>
<evidence type="ECO:0000313" key="11">
    <source>
        <dbReference type="Proteomes" id="UP000183376"/>
    </source>
</evidence>
<dbReference type="eggNOG" id="COG1820">
    <property type="taxonomic scope" value="Bacteria"/>
</dbReference>
<feature type="binding site" evidence="7">
    <location>
        <position position="231"/>
    </location>
    <ligand>
        <name>substrate</name>
    </ligand>
</feature>
<dbReference type="NCBIfam" id="TIGR00221">
    <property type="entry name" value="nagA"/>
    <property type="match status" value="1"/>
</dbReference>
<dbReference type="GO" id="GO:0006046">
    <property type="term" value="P:N-acetylglucosamine catabolic process"/>
    <property type="evidence" value="ECO:0007669"/>
    <property type="project" value="TreeGrafter"/>
</dbReference>
<evidence type="ECO:0000256" key="1">
    <source>
        <dbReference type="ARBA" id="ARBA00010716"/>
    </source>
</evidence>
<dbReference type="OrthoDB" id="9776488at2"/>
<protein>
    <submittedName>
        <fullName evidence="10">N-acetylglucosamine-6-phosphate deacetylase</fullName>
    </submittedName>
</protein>
<feature type="binding site" evidence="7">
    <location>
        <begin position="311"/>
        <end position="313"/>
    </location>
    <ligand>
        <name>substrate</name>
    </ligand>
</feature>
<dbReference type="RefSeq" id="WP_081900732.1">
    <property type="nucleotide sequence ID" value="NZ_JOEF01000032.1"/>
</dbReference>
<dbReference type="PANTHER" id="PTHR11113">
    <property type="entry name" value="N-ACETYLGLUCOSAMINE-6-PHOSPHATE DEACETYLASE"/>
    <property type="match status" value="1"/>
</dbReference>
<dbReference type="InterPro" id="IPR003764">
    <property type="entry name" value="GlcNAc_6-P_deAcase"/>
</dbReference>
<name>A0A1H0AT72_ALLAB</name>
<accession>A0A1H0AT72</accession>
<feature type="binding site" evidence="7">
    <location>
        <position position="142"/>
    </location>
    <ligand>
        <name>substrate</name>
    </ligand>
</feature>
<dbReference type="InterPro" id="IPR032466">
    <property type="entry name" value="Metal_Hydrolase"/>
</dbReference>
<feature type="binding site" evidence="8">
    <location>
        <position position="220"/>
    </location>
    <ligand>
        <name>Zn(2+)</name>
        <dbReference type="ChEBI" id="CHEBI:29105"/>
    </ligand>
</feature>
<dbReference type="GO" id="GO:0046872">
    <property type="term" value="F:metal ion binding"/>
    <property type="evidence" value="ECO:0007669"/>
    <property type="project" value="UniProtKB-KW"/>
</dbReference>
<dbReference type="Pfam" id="PF01979">
    <property type="entry name" value="Amidohydro_1"/>
    <property type="match status" value="1"/>
</dbReference>
<evidence type="ECO:0000256" key="6">
    <source>
        <dbReference type="PIRSR" id="PIRSR038994-1"/>
    </source>
</evidence>
<dbReference type="STRING" id="211114.SAMN04489726_6260"/>
<dbReference type="PIRSF" id="PIRSF038994">
    <property type="entry name" value="NagA"/>
    <property type="match status" value="1"/>
</dbReference>
<organism evidence="10 11">
    <name type="scientific">Allokutzneria albata</name>
    <name type="common">Kibdelosporangium albatum</name>
    <dbReference type="NCBI Taxonomy" id="211114"/>
    <lineage>
        <taxon>Bacteria</taxon>
        <taxon>Bacillati</taxon>
        <taxon>Actinomycetota</taxon>
        <taxon>Actinomycetes</taxon>
        <taxon>Pseudonocardiales</taxon>
        <taxon>Pseudonocardiaceae</taxon>
        <taxon>Allokutzneria</taxon>
    </lineage>
</organism>
<dbReference type="SUPFAM" id="SSF51338">
    <property type="entry name" value="Composite domain of metallo-dependent hydrolases"/>
    <property type="match status" value="1"/>
</dbReference>
<keyword evidence="4 5" id="KW-0119">Carbohydrate metabolism</keyword>
<gene>
    <name evidence="10" type="ORF">SAMN04489726_6260</name>
</gene>
<reference evidence="10 11" key="1">
    <citation type="submission" date="2016-10" db="EMBL/GenBank/DDBJ databases">
        <authorList>
            <person name="de Groot N.N."/>
        </authorList>
    </citation>
    <scope>NUCLEOTIDE SEQUENCE [LARGE SCALE GENOMIC DNA]</scope>
    <source>
        <strain evidence="10 11">DSM 44149</strain>
    </source>
</reference>
<evidence type="ECO:0000256" key="4">
    <source>
        <dbReference type="ARBA" id="ARBA00023277"/>
    </source>
</evidence>
<dbReference type="Gene3D" id="2.30.40.10">
    <property type="entry name" value="Urease, subunit C, domain 1"/>
    <property type="match status" value="1"/>
</dbReference>
<feature type="active site" description="Proton donor/acceptor" evidence="6">
    <location>
        <position position="277"/>
    </location>
</feature>
<dbReference type="GO" id="GO:0008448">
    <property type="term" value="F:N-acetylglucosamine-6-phosphate deacetylase activity"/>
    <property type="evidence" value="ECO:0007669"/>
    <property type="project" value="InterPro"/>
</dbReference>
<evidence type="ECO:0000256" key="3">
    <source>
        <dbReference type="ARBA" id="ARBA00022801"/>
    </source>
</evidence>
<feature type="binding site" evidence="7">
    <location>
        <begin position="223"/>
        <end position="224"/>
    </location>
    <ligand>
        <name>substrate</name>
    </ligand>
</feature>
<evidence type="ECO:0000259" key="9">
    <source>
        <dbReference type="Pfam" id="PF01979"/>
    </source>
</evidence>
<feature type="binding site" evidence="8">
    <location>
        <position position="199"/>
    </location>
    <ligand>
        <name>Zn(2+)</name>
        <dbReference type="ChEBI" id="CHEBI:29105"/>
    </ligand>
</feature>
<dbReference type="Gene3D" id="3.20.20.140">
    <property type="entry name" value="Metal-dependent hydrolases"/>
    <property type="match status" value="1"/>
</dbReference>
<keyword evidence="3 5" id="KW-0378">Hydrolase</keyword>
<dbReference type="Proteomes" id="UP000183376">
    <property type="component" value="Chromosome I"/>
</dbReference>
<evidence type="ECO:0000256" key="8">
    <source>
        <dbReference type="PIRSR" id="PIRSR038994-3"/>
    </source>
</evidence>
<evidence type="ECO:0000256" key="5">
    <source>
        <dbReference type="PIRNR" id="PIRNR038994"/>
    </source>
</evidence>
<evidence type="ECO:0000256" key="7">
    <source>
        <dbReference type="PIRSR" id="PIRSR038994-2"/>
    </source>
</evidence>
<dbReference type="InterPro" id="IPR011059">
    <property type="entry name" value="Metal-dep_hydrolase_composite"/>
</dbReference>
<sequence>MDAVVAAQRALLGRELVGPVTVRIQDGRITDVSAGQPPGADATHVLEDGVLTPGLVDVQINGAVGVDFAEVDAESMAAVASALPRTGVTRFVPTLITAPVELIVKQSHAVLDAIATLPDRPAARPLGLHLEGPFLSPLRHGVHDPNLMADPEPAAIDLLLDDERLRAALRVVTLAPERPGGLEAVRRLSEAGVLVSVGHTDATGAETKAAADAGAAMVTHLFNAQRGLGHREPGVPGTALVDERFTLGLIADLAHVDADVCRLVFNAAAERVALTTDAVAAAGMPPGRYQLGGSDVLLTEEGVPRSPEGTIAGSALTMDRAVRNIVSLGVDPAVVFASASTVPADVLGEHGLGRIEPGAVADLVWWDPQLRPRQVWVDGEVAFDARDGRVTRRGTARAGESRLPAAGR</sequence>
<feature type="binding site" evidence="8">
    <location>
        <position position="131"/>
    </location>
    <ligand>
        <name>Zn(2+)</name>
        <dbReference type="ChEBI" id="CHEBI:29105"/>
    </ligand>
</feature>
<keyword evidence="2 8" id="KW-0479">Metal-binding</keyword>
<evidence type="ECO:0000256" key="2">
    <source>
        <dbReference type="ARBA" id="ARBA00022723"/>
    </source>
</evidence>
<dbReference type="EMBL" id="LT629701">
    <property type="protein sequence ID" value="SDN36604.1"/>
    <property type="molecule type" value="Genomic_DNA"/>
</dbReference>
<evidence type="ECO:0000313" key="10">
    <source>
        <dbReference type="EMBL" id="SDN36604.1"/>
    </source>
</evidence>
<dbReference type="SUPFAM" id="SSF51556">
    <property type="entry name" value="Metallo-dependent hydrolases"/>
    <property type="match status" value="1"/>
</dbReference>
<dbReference type="AlphaFoldDB" id="A0A1H0AT72"/>
<comment type="cofactor">
    <cofactor evidence="8">
        <name>a divalent metal cation</name>
        <dbReference type="ChEBI" id="CHEBI:60240"/>
    </cofactor>
    <text evidence="8">Binds 1 divalent metal cation per subunit.</text>
</comment>